<sequence length="119" mass="13639">MPGYQPGKREGFPVLTVSEVLPEETRVVLQRLYAALEAEKERRREERRALGVLLRHRGFREVVCRFIDPGPRFAVGRKVLREAGVRLPRKLASRVIKRAEAIVLEEETGKRSFTKATNS</sequence>
<dbReference type="EMBL" id="QSLN01000030">
    <property type="protein sequence ID" value="RDV80742.1"/>
    <property type="molecule type" value="Genomic_DNA"/>
</dbReference>
<evidence type="ECO:0000313" key="2">
    <source>
        <dbReference type="Proteomes" id="UP000256329"/>
    </source>
</evidence>
<accession>A0A3D8P0Y3</accession>
<protein>
    <submittedName>
        <fullName evidence="1">Uncharacterized protein</fullName>
    </submittedName>
</protein>
<organism evidence="1 2">
    <name type="scientific">Ammonifex thiophilus</name>
    <dbReference type="NCBI Taxonomy" id="444093"/>
    <lineage>
        <taxon>Bacteria</taxon>
        <taxon>Bacillati</taxon>
        <taxon>Bacillota</taxon>
        <taxon>Clostridia</taxon>
        <taxon>Thermoanaerobacterales</taxon>
        <taxon>Thermoanaerobacteraceae</taxon>
        <taxon>Ammonifex</taxon>
    </lineage>
</organism>
<evidence type="ECO:0000313" key="1">
    <source>
        <dbReference type="EMBL" id="RDV80742.1"/>
    </source>
</evidence>
<name>A0A3D8P0Y3_9THEO</name>
<gene>
    <name evidence="1" type="ORF">DXX99_10440</name>
</gene>
<dbReference type="Proteomes" id="UP000256329">
    <property type="component" value="Unassembled WGS sequence"/>
</dbReference>
<proteinExistence type="predicted"/>
<comment type="caution">
    <text evidence="1">The sequence shown here is derived from an EMBL/GenBank/DDBJ whole genome shotgun (WGS) entry which is preliminary data.</text>
</comment>
<reference evidence="1 2" key="1">
    <citation type="submission" date="2018-08" db="EMBL/GenBank/DDBJ databases">
        <title>Form III RuBisCO-mediated autotrophy in Thermodesulfobium bacteria.</title>
        <authorList>
            <person name="Toshchakov S.V."/>
            <person name="Kublanov I.V."/>
            <person name="Frolov E."/>
            <person name="Bonch-Osmolovskaya E.A."/>
            <person name="Tourova T.P."/>
            <person name="Chernych N.A."/>
            <person name="Lebedinsky A.V."/>
        </authorList>
    </citation>
    <scope>NUCLEOTIDE SEQUENCE [LARGE SCALE GENOMIC DNA]</scope>
    <source>
        <strain evidence="1 2">SR</strain>
    </source>
</reference>
<dbReference type="AlphaFoldDB" id="A0A3D8P0Y3"/>
<keyword evidence="2" id="KW-1185">Reference proteome</keyword>